<feature type="domain" description="NlpC/P60" evidence="6">
    <location>
        <begin position="82"/>
        <end position="226"/>
    </location>
</feature>
<evidence type="ECO:0000256" key="1">
    <source>
        <dbReference type="ARBA" id="ARBA00007074"/>
    </source>
</evidence>
<dbReference type="Proteomes" id="UP000309676">
    <property type="component" value="Unassembled WGS sequence"/>
</dbReference>
<dbReference type="GO" id="GO:0006508">
    <property type="term" value="P:proteolysis"/>
    <property type="evidence" value="ECO:0007669"/>
    <property type="project" value="UniProtKB-KW"/>
</dbReference>
<evidence type="ECO:0000256" key="2">
    <source>
        <dbReference type="ARBA" id="ARBA00022670"/>
    </source>
</evidence>
<keyword evidence="4" id="KW-0788">Thiol protease</keyword>
<evidence type="ECO:0000313" key="8">
    <source>
        <dbReference type="Proteomes" id="UP000309676"/>
    </source>
</evidence>
<evidence type="ECO:0000256" key="3">
    <source>
        <dbReference type="ARBA" id="ARBA00022801"/>
    </source>
</evidence>
<reference evidence="7 8" key="1">
    <citation type="submission" date="2019-05" db="EMBL/GenBank/DDBJ databases">
        <authorList>
            <person name="Narsing Rao M.P."/>
            <person name="Li W.J."/>
        </authorList>
    </citation>
    <scope>NUCLEOTIDE SEQUENCE [LARGE SCALE GENOMIC DNA]</scope>
    <source>
        <strain evidence="7 8">SYSU_K30003</strain>
    </source>
</reference>
<dbReference type="RefSeq" id="WP_138195601.1">
    <property type="nucleotide sequence ID" value="NZ_VCIW01000012.1"/>
</dbReference>
<dbReference type="SUPFAM" id="SSF54001">
    <property type="entry name" value="Cysteine proteinases"/>
    <property type="match status" value="1"/>
</dbReference>
<sequence>MLRLGKTTLTALLATALLAGCSGDGRGTVIGTDDRADEPGLLEHDQEFRQGDLGVESTDFQALNASGLRQVWPSPGLADRAGEAVSNVVSTATSYFGTPYEYGSDRNEPSTFDCSDFARWAYLFALGMDLPLDSRSQALYVRQFSARSYTTLASARPGDLLFFRAYRGVTPDAYAGADDTIAHVGIYIGNDRMVHTASAQTGGVRIDGLTGSHFEYRFVLGGSVLEQIRK</sequence>
<feature type="chain" id="PRO_5038981950" evidence="5">
    <location>
        <begin position="20"/>
        <end position="230"/>
    </location>
</feature>
<dbReference type="AlphaFoldDB" id="A0A5R9GHH8"/>
<dbReference type="InterPro" id="IPR000064">
    <property type="entry name" value="NLP_P60_dom"/>
</dbReference>
<organism evidence="7 8">
    <name type="scientific">Paenibacillus antri</name>
    <dbReference type="NCBI Taxonomy" id="2582848"/>
    <lineage>
        <taxon>Bacteria</taxon>
        <taxon>Bacillati</taxon>
        <taxon>Bacillota</taxon>
        <taxon>Bacilli</taxon>
        <taxon>Bacillales</taxon>
        <taxon>Paenibacillaceae</taxon>
        <taxon>Paenibacillus</taxon>
    </lineage>
</organism>
<keyword evidence="3" id="KW-0378">Hydrolase</keyword>
<comment type="caution">
    <text evidence="7">The sequence shown here is derived from an EMBL/GenBank/DDBJ whole genome shotgun (WGS) entry which is preliminary data.</text>
</comment>
<comment type="similarity">
    <text evidence="1">Belongs to the peptidase C40 family.</text>
</comment>
<dbReference type="PROSITE" id="PS51935">
    <property type="entry name" value="NLPC_P60"/>
    <property type="match status" value="1"/>
</dbReference>
<dbReference type="GO" id="GO:0008234">
    <property type="term" value="F:cysteine-type peptidase activity"/>
    <property type="evidence" value="ECO:0007669"/>
    <property type="project" value="UniProtKB-KW"/>
</dbReference>
<protein>
    <submittedName>
        <fullName evidence="7">NlpC/P60 family protein</fullName>
    </submittedName>
</protein>
<keyword evidence="5" id="KW-0732">Signal</keyword>
<evidence type="ECO:0000256" key="5">
    <source>
        <dbReference type="SAM" id="SignalP"/>
    </source>
</evidence>
<name>A0A5R9GHH8_9BACL</name>
<gene>
    <name evidence="7" type="ORF">FE782_17870</name>
</gene>
<dbReference type="InterPro" id="IPR038765">
    <property type="entry name" value="Papain-like_cys_pep_sf"/>
</dbReference>
<dbReference type="Gene3D" id="3.90.1720.10">
    <property type="entry name" value="endopeptidase domain like (from Nostoc punctiforme)"/>
    <property type="match status" value="1"/>
</dbReference>
<keyword evidence="2" id="KW-0645">Protease</keyword>
<keyword evidence="8" id="KW-1185">Reference proteome</keyword>
<dbReference type="PANTHER" id="PTHR47053:SF1">
    <property type="entry name" value="MUREIN DD-ENDOPEPTIDASE MEPH-RELATED"/>
    <property type="match status" value="1"/>
</dbReference>
<evidence type="ECO:0000313" key="7">
    <source>
        <dbReference type="EMBL" id="TLS50915.1"/>
    </source>
</evidence>
<evidence type="ECO:0000259" key="6">
    <source>
        <dbReference type="PROSITE" id="PS51935"/>
    </source>
</evidence>
<feature type="signal peptide" evidence="5">
    <location>
        <begin position="1"/>
        <end position="19"/>
    </location>
</feature>
<dbReference type="PANTHER" id="PTHR47053">
    <property type="entry name" value="MUREIN DD-ENDOPEPTIDASE MEPH-RELATED"/>
    <property type="match status" value="1"/>
</dbReference>
<accession>A0A5R9GHH8</accession>
<dbReference type="Pfam" id="PF00877">
    <property type="entry name" value="NLPC_P60"/>
    <property type="match status" value="1"/>
</dbReference>
<dbReference type="EMBL" id="VCIW01000012">
    <property type="protein sequence ID" value="TLS50915.1"/>
    <property type="molecule type" value="Genomic_DNA"/>
</dbReference>
<dbReference type="InterPro" id="IPR051202">
    <property type="entry name" value="Peptidase_C40"/>
</dbReference>
<dbReference type="OrthoDB" id="9813368at2"/>
<evidence type="ECO:0000256" key="4">
    <source>
        <dbReference type="ARBA" id="ARBA00022807"/>
    </source>
</evidence>
<dbReference type="PROSITE" id="PS51257">
    <property type="entry name" value="PROKAR_LIPOPROTEIN"/>
    <property type="match status" value="1"/>
</dbReference>
<proteinExistence type="inferred from homology"/>